<feature type="transmembrane region" description="Helical" evidence="6">
    <location>
        <begin position="377"/>
        <end position="396"/>
    </location>
</feature>
<dbReference type="Gene3D" id="1.20.1250.20">
    <property type="entry name" value="MFS general substrate transporter like domains"/>
    <property type="match status" value="1"/>
</dbReference>
<feature type="transmembrane region" description="Helical" evidence="6">
    <location>
        <begin position="343"/>
        <end position="365"/>
    </location>
</feature>
<feature type="transmembrane region" description="Helical" evidence="6">
    <location>
        <begin position="286"/>
        <end position="304"/>
    </location>
</feature>
<dbReference type="SUPFAM" id="SSF103473">
    <property type="entry name" value="MFS general substrate transporter"/>
    <property type="match status" value="1"/>
</dbReference>
<dbReference type="Pfam" id="PF07690">
    <property type="entry name" value="MFS_1"/>
    <property type="match status" value="1"/>
</dbReference>
<dbReference type="Proteomes" id="UP000648182">
    <property type="component" value="Unassembled WGS sequence"/>
</dbReference>
<evidence type="ECO:0000313" key="8">
    <source>
        <dbReference type="Proteomes" id="UP000648182"/>
    </source>
</evidence>
<feature type="transmembrane region" description="Helical" evidence="6">
    <location>
        <begin position="166"/>
        <end position="185"/>
    </location>
</feature>
<sequence length="427" mass="46518">MPLFKNRNYLFLLFGRVVTNIGDSLYYVATMWLVYKLGGNAFYSGLAGFLTLLPSSLQFITGPFVDTWPVKKTLITTQILQTLLILIIPITYHFDLLTVQLVLCIMPIASFIQQFAYPSQTKALPMILEKKELIKGNSYFAFAYQGIDLVFNAISGILVAFLGVTFLYISDSIIFAIAAMLFSLLKFPSIKDEQKEYKTGKIPKYLTDLKEGFAIVFRSLIATFLIATFLIGSIVANFCIGAAMAILPSLADAQGGPIYYGFYLAAMSVGGLIGALCGAWMGKFRLGFFVIISFCISAVFWILAALVPSTYIAIICFALAWIPIGGTNVIFATTMQTVVPQHLLGRLNTVSGSMSAVAMPIGSLAGGYVSSITSSTLTFSLTGIGLLIVSIVWMLHPRLRDLPEVKLLSGDIMGIDLPKSSRTAEAE</sequence>
<evidence type="ECO:0000313" key="7">
    <source>
        <dbReference type="EMBL" id="MBD8006892.1"/>
    </source>
</evidence>
<keyword evidence="8" id="KW-1185">Reference proteome</keyword>
<evidence type="ECO:0000256" key="5">
    <source>
        <dbReference type="ARBA" id="ARBA00023136"/>
    </source>
</evidence>
<evidence type="ECO:0000256" key="6">
    <source>
        <dbReference type="SAM" id="Phobius"/>
    </source>
</evidence>
<feature type="transmembrane region" description="Helical" evidence="6">
    <location>
        <begin position="41"/>
        <end position="61"/>
    </location>
</feature>
<dbReference type="InterPro" id="IPR011701">
    <property type="entry name" value="MFS"/>
</dbReference>
<dbReference type="EMBL" id="JACSPV010000040">
    <property type="protein sequence ID" value="MBD8006892.1"/>
    <property type="molecule type" value="Genomic_DNA"/>
</dbReference>
<keyword evidence="3 6" id="KW-0812">Transmembrane</keyword>
<reference evidence="7 8" key="1">
    <citation type="submission" date="2020-08" db="EMBL/GenBank/DDBJ databases">
        <title>A Genomic Blueprint of the Chicken Gut Microbiome.</title>
        <authorList>
            <person name="Gilroy R."/>
            <person name="Ravi A."/>
            <person name="Getino M."/>
            <person name="Pursley I."/>
            <person name="Horton D.L."/>
            <person name="Alikhan N.-F."/>
            <person name="Baker D."/>
            <person name="Gharbi K."/>
            <person name="Hall N."/>
            <person name="Watson M."/>
            <person name="Adriaenssens E.M."/>
            <person name="Foster-Nyarko E."/>
            <person name="Jarju S."/>
            <person name="Secka A."/>
            <person name="Antonio M."/>
            <person name="Oren A."/>
            <person name="Chaudhuri R."/>
            <person name="La Ragione R.M."/>
            <person name="Hildebrand F."/>
            <person name="Pallen M.J."/>
        </authorList>
    </citation>
    <scope>NUCLEOTIDE SEQUENCE [LARGE SCALE GENOMIC DNA]</scope>
    <source>
        <strain evidence="7 8">Sa1BUA2</strain>
    </source>
</reference>
<protein>
    <submittedName>
        <fullName evidence="7">MFS transporter</fullName>
    </submittedName>
</protein>
<keyword evidence="5 6" id="KW-0472">Membrane</keyword>
<feature type="transmembrane region" description="Helical" evidence="6">
    <location>
        <begin position="258"/>
        <end position="279"/>
    </location>
</feature>
<evidence type="ECO:0000256" key="2">
    <source>
        <dbReference type="ARBA" id="ARBA00022475"/>
    </source>
</evidence>
<feature type="transmembrane region" description="Helical" evidence="6">
    <location>
        <begin position="98"/>
        <end position="117"/>
    </location>
</feature>
<evidence type="ECO:0000256" key="3">
    <source>
        <dbReference type="ARBA" id="ARBA00022692"/>
    </source>
</evidence>
<keyword evidence="4 6" id="KW-1133">Transmembrane helix</keyword>
<evidence type="ECO:0000256" key="4">
    <source>
        <dbReference type="ARBA" id="ARBA00022989"/>
    </source>
</evidence>
<dbReference type="PANTHER" id="PTHR23513">
    <property type="entry name" value="INTEGRAL MEMBRANE EFFLUX PROTEIN-RELATED"/>
    <property type="match status" value="1"/>
</dbReference>
<gene>
    <name evidence="7" type="ORF">H9631_17635</name>
</gene>
<organism evidence="7 8">
    <name type="scientific">Bacillus norwichensis</name>
    <dbReference type="NCBI Taxonomy" id="2762217"/>
    <lineage>
        <taxon>Bacteria</taxon>
        <taxon>Bacillati</taxon>
        <taxon>Bacillota</taxon>
        <taxon>Bacilli</taxon>
        <taxon>Bacillales</taxon>
        <taxon>Bacillaceae</taxon>
        <taxon>Bacillus</taxon>
    </lineage>
</organism>
<evidence type="ECO:0000256" key="1">
    <source>
        <dbReference type="ARBA" id="ARBA00004651"/>
    </source>
</evidence>
<name>A0ABR8VQA6_9BACI</name>
<feature type="transmembrane region" description="Helical" evidence="6">
    <location>
        <begin position="9"/>
        <end position="35"/>
    </location>
</feature>
<accession>A0ABR8VQA6</accession>
<keyword evidence="2" id="KW-1003">Cell membrane</keyword>
<proteinExistence type="predicted"/>
<feature type="transmembrane region" description="Helical" evidence="6">
    <location>
        <begin position="73"/>
        <end position="92"/>
    </location>
</feature>
<comment type="caution">
    <text evidence="7">The sequence shown here is derived from an EMBL/GenBank/DDBJ whole genome shotgun (WGS) entry which is preliminary data.</text>
</comment>
<comment type="subcellular location">
    <subcellularLocation>
        <location evidence="1">Cell membrane</location>
        <topology evidence="1">Multi-pass membrane protein</topology>
    </subcellularLocation>
</comment>
<feature type="transmembrane region" description="Helical" evidence="6">
    <location>
        <begin position="310"/>
        <end position="331"/>
    </location>
</feature>
<feature type="transmembrane region" description="Helical" evidence="6">
    <location>
        <begin position="220"/>
        <end position="246"/>
    </location>
</feature>
<dbReference type="RefSeq" id="WP_191815138.1">
    <property type="nucleotide sequence ID" value="NZ_JACSPV010000040.1"/>
</dbReference>
<feature type="transmembrane region" description="Helical" evidence="6">
    <location>
        <begin position="138"/>
        <end position="160"/>
    </location>
</feature>
<dbReference type="InterPro" id="IPR036259">
    <property type="entry name" value="MFS_trans_sf"/>
</dbReference>
<dbReference type="PANTHER" id="PTHR23513:SF6">
    <property type="entry name" value="MAJOR FACILITATOR SUPERFAMILY ASSOCIATED DOMAIN-CONTAINING PROTEIN"/>
    <property type="match status" value="1"/>
</dbReference>
<dbReference type="CDD" id="cd06173">
    <property type="entry name" value="MFS_MefA_like"/>
    <property type="match status" value="1"/>
</dbReference>